<evidence type="ECO:0000256" key="1">
    <source>
        <dbReference type="ARBA" id="ARBA00007228"/>
    </source>
</evidence>
<dbReference type="GeneTree" id="ENSGT00390000017317"/>
<name>A0AAR2IHA5_PYGNA</name>
<dbReference type="GO" id="GO:0003723">
    <property type="term" value="F:RNA binding"/>
    <property type="evidence" value="ECO:0007669"/>
    <property type="project" value="InterPro"/>
</dbReference>
<keyword evidence="8" id="KW-1185">Reference proteome</keyword>
<dbReference type="PANTHER" id="PTHR43191">
    <property type="entry name" value="RRNA METHYLTRANSFERASE 3"/>
    <property type="match status" value="1"/>
</dbReference>
<dbReference type="InterPro" id="IPR013123">
    <property type="entry name" value="SpoU_subst-bd"/>
</dbReference>
<evidence type="ECO:0000256" key="5">
    <source>
        <dbReference type="SAM" id="MobiDB-lite"/>
    </source>
</evidence>
<keyword evidence="3" id="KW-0489">Methyltransferase</keyword>
<dbReference type="Proteomes" id="UP001501920">
    <property type="component" value="Chromosome 17"/>
</dbReference>
<feature type="region of interest" description="Disordered" evidence="5">
    <location>
        <begin position="49"/>
        <end position="112"/>
    </location>
</feature>
<dbReference type="InterPro" id="IPR029064">
    <property type="entry name" value="Ribosomal_eL30-like_sf"/>
</dbReference>
<dbReference type="SMART" id="SM00967">
    <property type="entry name" value="SpoU_sub_bind"/>
    <property type="match status" value="1"/>
</dbReference>
<dbReference type="Gene3D" id="3.40.1280.10">
    <property type="match status" value="1"/>
</dbReference>
<reference evidence="7 8" key="1">
    <citation type="submission" date="2020-10" db="EMBL/GenBank/DDBJ databases">
        <title>Pygocentrus nattereri (red-bellied piranha) genome, fPygNat1, primary haplotype.</title>
        <authorList>
            <person name="Myers G."/>
            <person name="Meyer A."/>
            <person name="Karagic N."/>
            <person name="Pippel M."/>
            <person name="Winkler S."/>
            <person name="Tracey A."/>
            <person name="Wood J."/>
            <person name="Formenti G."/>
            <person name="Howe K."/>
            <person name="Fedrigo O."/>
            <person name="Jarvis E.D."/>
        </authorList>
    </citation>
    <scope>NUCLEOTIDE SEQUENCE [LARGE SCALE GENOMIC DNA]</scope>
</reference>
<feature type="domain" description="RNA 2-O ribose methyltransferase substrate binding" evidence="6">
    <location>
        <begin position="154"/>
        <end position="225"/>
    </location>
</feature>
<dbReference type="GO" id="GO:0006364">
    <property type="term" value="P:rRNA processing"/>
    <property type="evidence" value="ECO:0007669"/>
    <property type="project" value="UniProtKB-KW"/>
</dbReference>
<dbReference type="Pfam" id="PF00588">
    <property type="entry name" value="SpoU_methylase"/>
    <property type="match status" value="1"/>
</dbReference>
<dbReference type="GO" id="GO:0008173">
    <property type="term" value="F:RNA methyltransferase activity"/>
    <property type="evidence" value="ECO:0007669"/>
    <property type="project" value="InterPro"/>
</dbReference>
<reference evidence="7" key="2">
    <citation type="submission" date="2025-08" db="UniProtKB">
        <authorList>
            <consortium name="Ensembl"/>
        </authorList>
    </citation>
    <scope>IDENTIFICATION</scope>
</reference>
<dbReference type="InterPro" id="IPR051259">
    <property type="entry name" value="rRNA_Methyltransferase"/>
</dbReference>
<evidence type="ECO:0000256" key="2">
    <source>
        <dbReference type="ARBA" id="ARBA00022552"/>
    </source>
</evidence>
<dbReference type="InterPro" id="IPR001537">
    <property type="entry name" value="SpoU_MeTrfase"/>
</dbReference>
<dbReference type="InterPro" id="IPR029028">
    <property type="entry name" value="Alpha/beta_knot_MTases"/>
</dbReference>
<dbReference type="GO" id="GO:0005737">
    <property type="term" value="C:cytoplasm"/>
    <property type="evidence" value="ECO:0007669"/>
    <property type="project" value="UniProtKB-ARBA"/>
</dbReference>
<keyword evidence="2" id="KW-0698">rRNA processing</keyword>
<evidence type="ECO:0000313" key="8">
    <source>
        <dbReference type="Proteomes" id="UP001501920"/>
    </source>
</evidence>
<dbReference type="PANTHER" id="PTHR43191:SF2">
    <property type="entry name" value="RRNA METHYLTRANSFERASE 3, MITOCHONDRIAL"/>
    <property type="match status" value="1"/>
</dbReference>
<evidence type="ECO:0000313" key="7">
    <source>
        <dbReference type="Ensembl" id="ENSPNAP00000038615.1"/>
    </source>
</evidence>
<feature type="compositionally biased region" description="Basic and acidic residues" evidence="5">
    <location>
        <begin position="50"/>
        <end position="61"/>
    </location>
</feature>
<dbReference type="Gene3D" id="3.30.1330.30">
    <property type="match status" value="1"/>
</dbReference>
<dbReference type="InterPro" id="IPR029026">
    <property type="entry name" value="tRNA_m1G_MTases_N"/>
</dbReference>
<dbReference type="GO" id="GO:0032259">
    <property type="term" value="P:methylation"/>
    <property type="evidence" value="ECO:0007669"/>
    <property type="project" value="UniProtKB-KW"/>
</dbReference>
<feature type="compositionally biased region" description="Acidic residues" evidence="5">
    <location>
        <begin position="359"/>
        <end position="378"/>
    </location>
</feature>
<evidence type="ECO:0000259" key="6">
    <source>
        <dbReference type="SMART" id="SM00967"/>
    </source>
</evidence>
<dbReference type="SUPFAM" id="SSF55315">
    <property type="entry name" value="L30e-like"/>
    <property type="match status" value="1"/>
</dbReference>
<dbReference type="InterPro" id="IPR053888">
    <property type="entry name" value="MRM3-like_sub_bind"/>
</dbReference>
<dbReference type="Pfam" id="PF22435">
    <property type="entry name" value="MRM3-like_sub_bind"/>
    <property type="match status" value="1"/>
</dbReference>
<sequence>MAALFGGVGREITLFMGRGSCLRGWNSVVVTSRRFIRGLRRRPVAVLHPGGERETRVKSNETADQPRLTRGDAGGTGWERSRRRRAEDETFHAGAAARNPGHGSRPAAGASCSGVREQLGGLRFEKAQPGDKRLPKVVSIARSRAFREQQGKVLLEGRRLICDALAAGAAPQTLFFSRVERLCELPLDKLRQASLVKVKFEDIKIWSDLVTPQGVLAIFSKPDASRLSFPKDLRLQSVPLFLICDNVRDPGNLGTILRCAAAVGCDRVLLNKGCVDAWEPKVLRAAMGAHFRLPIFPGLDWNDISQHLPKPVTVHVADNVHKLMVRQDAEAAPQDAEKPGDVGWVCNSDSSRNKHLEEYVESDSDANSDSDDDSDSDDELSRPYLEPKAYHENWAQRSTALVISGEIHGLSSEALQLAEETGGHRLSVPMAPGVESLNSAMTAGILLVEGRRQLMNFTQKAIPRNQCVLHQFQGQTK</sequence>
<keyword evidence="4" id="KW-0808">Transferase</keyword>
<feature type="region of interest" description="Disordered" evidence="5">
    <location>
        <begin position="358"/>
        <end position="382"/>
    </location>
</feature>
<evidence type="ECO:0000256" key="3">
    <source>
        <dbReference type="ARBA" id="ARBA00022603"/>
    </source>
</evidence>
<organism evidence="7 8">
    <name type="scientific">Pygocentrus nattereri</name>
    <name type="common">Red-bellied piranha</name>
    <dbReference type="NCBI Taxonomy" id="42514"/>
    <lineage>
        <taxon>Eukaryota</taxon>
        <taxon>Metazoa</taxon>
        <taxon>Chordata</taxon>
        <taxon>Craniata</taxon>
        <taxon>Vertebrata</taxon>
        <taxon>Euteleostomi</taxon>
        <taxon>Actinopterygii</taxon>
        <taxon>Neopterygii</taxon>
        <taxon>Teleostei</taxon>
        <taxon>Ostariophysi</taxon>
        <taxon>Characiformes</taxon>
        <taxon>Characoidei</taxon>
        <taxon>Pygocentrus</taxon>
    </lineage>
</organism>
<evidence type="ECO:0000256" key="4">
    <source>
        <dbReference type="ARBA" id="ARBA00022679"/>
    </source>
</evidence>
<dbReference type="SUPFAM" id="SSF75217">
    <property type="entry name" value="alpha/beta knot"/>
    <property type="match status" value="1"/>
</dbReference>
<comment type="similarity">
    <text evidence="1">Belongs to the class IV-like SAM-binding methyltransferase superfamily. RNA methyltransferase TrmH family.</text>
</comment>
<accession>A0AAR2IHA5</accession>
<dbReference type="CDD" id="cd18106">
    <property type="entry name" value="SpoU-like_RNMTL1"/>
    <property type="match status" value="1"/>
</dbReference>
<protein>
    <recommendedName>
        <fullName evidence="6">RNA 2-O ribose methyltransferase substrate binding domain-containing protein</fullName>
    </recommendedName>
</protein>
<proteinExistence type="inferred from homology"/>
<dbReference type="Ensembl" id="ENSPNAT00000053625.1">
    <property type="protein sequence ID" value="ENSPNAP00000038615.1"/>
    <property type="gene ID" value="ENSPNAG00000019511.2"/>
</dbReference>
<dbReference type="AlphaFoldDB" id="A0AAR2IHA5"/>
<reference evidence="7" key="3">
    <citation type="submission" date="2025-09" db="UniProtKB">
        <authorList>
            <consortium name="Ensembl"/>
        </authorList>
    </citation>
    <scope>IDENTIFICATION</scope>
</reference>